<dbReference type="EMBL" id="FOIN01000001">
    <property type="protein sequence ID" value="SET05986.1"/>
    <property type="molecule type" value="Genomic_DNA"/>
</dbReference>
<dbReference type="Proteomes" id="UP000198558">
    <property type="component" value="Unassembled WGS sequence"/>
</dbReference>
<evidence type="ECO:0000313" key="2">
    <source>
        <dbReference type="EMBL" id="SET05986.1"/>
    </source>
</evidence>
<dbReference type="Gene3D" id="3.30.470.30">
    <property type="entry name" value="DNA ligase/mRNA capping enzyme"/>
    <property type="match status" value="1"/>
</dbReference>
<organism evidence="2 3">
    <name type="scientific">Thomasclavelia cocleata</name>
    <dbReference type="NCBI Taxonomy" id="69824"/>
    <lineage>
        <taxon>Bacteria</taxon>
        <taxon>Bacillati</taxon>
        <taxon>Bacillota</taxon>
        <taxon>Erysipelotrichia</taxon>
        <taxon>Erysipelotrichales</taxon>
        <taxon>Coprobacillaceae</taxon>
        <taxon>Thomasclavelia</taxon>
    </lineage>
</organism>
<reference evidence="3" key="1">
    <citation type="submission" date="2016-10" db="EMBL/GenBank/DDBJ databases">
        <authorList>
            <person name="Varghese N."/>
            <person name="Submissions S."/>
        </authorList>
    </citation>
    <scope>NUCLEOTIDE SEQUENCE [LARGE SCALE GENOMIC DNA]</scope>
    <source>
        <strain evidence="3">DSM 1551</strain>
    </source>
</reference>
<sequence>MEFKKYQHIARLGTSETEGILNGKVFIQPKIDGTNASIWLNDDGTLGCGSRRRELTLFQDNQGFYNHYNKNENITNYLREHPNHRLFGEFLKPHSLKTYNDDAWDKFYVFDVCEDLGEDIRYLSFEEYSPLLDKYKIDYIPVINILENPTIDQIVKELNSNTYLIKEGMGYGEGIVIKNYQYVNKYGRKTWAKAIHSEYLNNSGKKSKAQLNEDTTSIETKISKKYVTEALVEKEYQKIINGDNFDPINDRKRLIPCLLSVLYHTIIDEEIWNIVQDYKKPTINFKVLQAEITNQIKLIKPSLFVKVAD</sequence>
<dbReference type="OrthoDB" id="2471316at2"/>
<evidence type="ECO:0000313" key="3">
    <source>
        <dbReference type="Proteomes" id="UP000198558"/>
    </source>
</evidence>
<dbReference type="Pfam" id="PF09414">
    <property type="entry name" value="RNA_ligase"/>
    <property type="match status" value="1"/>
</dbReference>
<dbReference type="InterPro" id="IPR021122">
    <property type="entry name" value="RNA_ligase_dom_REL/Rnl2"/>
</dbReference>
<feature type="domain" description="RNA ligase" evidence="1">
    <location>
        <begin position="24"/>
        <end position="195"/>
    </location>
</feature>
<dbReference type="AlphaFoldDB" id="A0A1I0BGI7"/>
<keyword evidence="3" id="KW-1185">Reference proteome</keyword>
<proteinExistence type="predicted"/>
<gene>
    <name evidence="2" type="ORF">SAMN04489758_101116</name>
</gene>
<name>A0A1I0BGI7_9FIRM</name>
<accession>A0A1I0BGI7</accession>
<dbReference type="GeneID" id="78287161"/>
<dbReference type="GO" id="GO:0016874">
    <property type="term" value="F:ligase activity"/>
    <property type="evidence" value="ECO:0007669"/>
    <property type="project" value="UniProtKB-KW"/>
</dbReference>
<protein>
    <submittedName>
        <fullName evidence="2">RNA ligase</fullName>
    </submittedName>
</protein>
<dbReference type="SUPFAM" id="SSF56091">
    <property type="entry name" value="DNA ligase/mRNA capping enzyme, catalytic domain"/>
    <property type="match status" value="1"/>
</dbReference>
<keyword evidence="2" id="KW-0436">Ligase</keyword>
<evidence type="ECO:0000259" key="1">
    <source>
        <dbReference type="Pfam" id="PF09414"/>
    </source>
</evidence>
<dbReference type="RefSeq" id="WP_092351408.1">
    <property type="nucleotide sequence ID" value="NZ_FOIN01000001.1"/>
</dbReference>